<dbReference type="InterPro" id="IPR007650">
    <property type="entry name" value="Zf-FLZ_dom"/>
</dbReference>
<keyword evidence="3" id="KW-0863">Zinc-finger</keyword>
<evidence type="ECO:0000259" key="6">
    <source>
        <dbReference type="PROSITE" id="PS51795"/>
    </source>
</evidence>
<feature type="region of interest" description="Disordered" evidence="5">
    <location>
        <begin position="67"/>
        <end position="91"/>
    </location>
</feature>
<evidence type="ECO:0000256" key="4">
    <source>
        <dbReference type="PROSITE-ProRule" id="PRU01131"/>
    </source>
</evidence>
<keyword evidence="3" id="KW-0862">Zinc</keyword>
<evidence type="ECO:0000313" key="8">
    <source>
        <dbReference type="Proteomes" id="UP001630127"/>
    </source>
</evidence>
<evidence type="ECO:0000256" key="1">
    <source>
        <dbReference type="ARBA" id="ARBA00009374"/>
    </source>
</evidence>
<protein>
    <recommendedName>
        <fullName evidence="6">FLZ-type domain-containing protein</fullName>
    </recommendedName>
</protein>
<comment type="caution">
    <text evidence="7">The sequence shown here is derived from an EMBL/GenBank/DDBJ whole genome shotgun (WGS) entry which is preliminary data.</text>
</comment>
<proteinExistence type="inferred from homology"/>
<dbReference type="Proteomes" id="UP001630127">
    <property type="component" value="Unassembled WGS sequence"/>
</dbReference>
<dbReference type="PANTHER" id="PTHR46443">
    <property type="entry name" value="FCS-LIKE ZINC FINGER 8"/>
    <property type="match status" value="1"/>
</dbReference>
<evidence type="ECO:0000256" key="3">
    <source>
        <dbReference type="ARBA" id="ARBA00022771"/>
    </source>
</evidence>
<dbReference type="Pfam" id="PF04570">
    <property type="entry name" value="zf-FLZ"/>
    <property type="match status" value="1"/>
</dbReference>
<reference evidence="7 8" key="1">
    <citation type="submission" date="2024-11" db="EMBL/GenBank/DDBJ databases">
        <title>A near-complete genome assembly of Cinchona calisaya.</title>
        <authorList>
            <person name="Lian D.C."/>
            <person name="Zhao X.W."/>
            <person name="Wei L."/>
        </authorList>
    </citation>
    <scope>NUCLEOTIDE SEQUENCE [LARGE SCALE GENOMIC DNA]</scope>
    <source>
        <tissue evidence="7">Nenye</tissue>
    </source>
</reference>
<feature type="domain" description="FLZ-type" evidence="6">
    <location>
        <begin position="324"/>
        <end position="367"/>
    </location>
</feature>
<dbReference type="GO" id="GO:0008270">
    <property type="term" value="F:zinc ion binding"/>
    <property type="evidence" value="ECO:0007669"/>
    <property type="project" value="UniProtKB-KW"/>
</dbReference>
<evidence type="ECO:0000256" key="2">
    <source>
        <dbReference type="ARBA" id="ARBA00022723"/>
    </source>
</evidence>
<gene>
    <name evidence="7" type="ORF">ACH5RR_008109</name>
</gene>
<accession>A0ABD3ADC5</accession>
<evidence type="ECO:0000256" key="5">
    <source>
        <dbReference type="SAM" id="MobiDB-lite"/>
    </source>
</evidence>
<dbReference type="PANTHER" id="PTHR46443:SF3">
    <property type="entry name" value="PROTEIN MARD1"/>
    <property type="match status" value="1"/>
</dbReference>
<feature type="compositionally biased region" description="Low complexity" evidence="5">
    <location>
        <begin position="67"/>
        <end position="83"/>
    </location>
</feature>
<name>A0ABD3ADC5_9GENT</name>
<dbReference type="PROSITE" id="PS51795">
    <property type="entry name" value="ZF_FLZ"/>
    <property type="match status" value="1"/>
</dbReference>
<dbReference type="AlphaFoldDB" id="A0ABD3ADC5"/>
<sequence>MNISRLGGLRRNKSFYLLSVAAAVPRPQAQNRIISRSSSSDLSEYYIDSESSVDSLSSTDSINTISTTFSSSSSSSNTPNSPNYEEKDEKKPGLLSLLANKELDKLNIMFNHQLKLDNKPSRGLFVSAKTEKISEKDGDDKPYKINPLSENICSTDGLIEFGLRDILNEGVMRVIHNSPCVFEPVIRGSSATAPPNIASFDDTGSEIRGHVIISPEGFPCFRPLTFCTVHKSAGFLRLEDIQNSECYSRVEHRFPNIRVIHRFNNCVLEFPPTHDELIVFKGPGDGDNVDEHYPMTPPPSPAENTPRDLFSSSFNYNPYQTHAKFLHKCLDCFRPLDKKPVYIYRGETWFCSEDCRYWNIKEAKERERRTLQRHMALVELLIDKKLSDQAASGNKDKAIFYIASF</sequence>
<keyword evidence="8" id="KW-1185">Reference proteome</keyword>
<comment type="similarity">
    <text evidence="1">Belongs to the FLZ family.</text>
</comment>
<dbReference type="InterPro" id="IPR044593">
    <property type="entry name" value="FLZ8/MARD1"/>
</dbReference>
<keyword evidence="2" id="KW-0479">Metal-binding</keyword>
<feature type="zinc finger region" description="FLZ-type" evidence="4">
    <location>
        <begin position="324"/>
        <end position="367"/>
    </location>
</feature>
<evidence type="ECO:0000313" key="7">
    <source>
        <dbReference type="EMBL" id="KAL3528787.1"/>
    </source>
</evidence>
<organism evidence="7 8">
    <name type="scientific">Cinchona calisaya</name>
    <dbReference type="NCBI Taxonomy" id="153742"/>
    <lineage>
        <taxon>Eukaryota</taxon>
        <taxon>Viridiplantae</taxon>
        <taxon>Streptophyta</taxon>
        <taxon>Embryophyta</taxon>
        <taxon>Tracheophyta</taxon>
        <taxon>Spermatophyta</taxon>
        <taxon>Magnoliopsida</taxon>
        <taxon>eudicotyledons</taxon>
        <taxon>Gunneridae</taxon>
        <taxon>Pentapetalae</taxon>
        <taxon>asterids</taxon>
        <taxon>lamiids</taxon>
        <taxon>Gentianales</taxon>
        <taxon>Rubiaceae</taxon>
        <taxon>Cinchonoideae</taxon>
        <taxon>Cinchoneae</taxon>
        <taxon>Cinchona</taxon>
    </lineage>
</organism>
<dbReference type="EMBL" id="JBJUIK010000004">
    <property type="protein sequence ID" value="KAL3528787.1"/>
    <property type="molecule type" value="Genomic_DNA"/>
</dbReference>